<gene>
    <name evidence="2" type="ordered locus">MTR_5g034940</name>
</gene>
<proteinExistence type="predicted"/>
<dbReference type="EMBL" id="CM001221">
    <property type="protein sequence ID" value="AES96247.1"/>
    <property type="molecule type" value="Genomic_DNA"/>
</dbReference>
<evidence type="ECO:0000256" key="1">
    <source>
        <dbReference type="SAM" id="Phobius"/>
    </source>
</evidence>
<accession>G7K2S1</accession>
<evidence type="ECO:0000313" key="3">
    <source>
        <dbReference type="EnsemblPlants" id="AES96247"/>
    </source>
</evidence>
<dbReference type="EnsemblPlants" id="AES96247">
    <property type="protein sequence ID" value="AES96247"/>
    <property type="gene ID" value="MTR_5g034940"/>
</dbReference>
<sequence length="83" mass="9059">MIMINRVLSGIVGLTMMICDDCDILVLGEAIDPVCFASPPSNPDGSLHEGFSPFWRLHKWLLGAVLLVCWISCWVVTVSVLVG</sequence>
<keyword evidence="4" id="KW-1185">Reference proteome</keyword>
<evidence type="ECO:0000313" key="4">
    <source>
        <dbReference type="Proteomes" id="UP000002051"/>
    </source>
</evidence>
<dbReference type="AlphaFoldDB" id="G7K2S1"/>
<organism evidence="2 4">
    <name type="scientific">Medicago truncatula</name>
    <name type="common">Barrel medic</name>
    <name type="synonym">Medicago tribuloides</name>
    <dbReference type="NCBI Taxonomy" id="3880"/>
    <lineage>
        <taxon>Eukaryota</taxon>
        <taxon>Viridiplantae</taxon>
        <taxon>Streptophyta</taxon>
        <taxon>Embryophyta</taxon>
        <taxon>Tracheophyta</taxon>
        <taxon>Spermatophyta</taxon>
        <taxon>Magnoliopsida</taxon>
        <taxon>eudicotyledons</taxon>
        <taxon>Gunneridae</taxon>
        <taxon>Pentapetalae</taxon>
        <taxon>rosids</taxon>
        <taxon>fabids</taxon>
        <taxon>Fabales</taxon>
        <taxon>Fabaceae</taxon>
        <taxon>Papilionoideae</taxon>
        <taxon>50 kb inversion clade</taxon>
        <taxon>NPAAA clade</taxon>
        <taxon>Hologalegina</taxon>
        <taxon>IRL clade</taxon>
        <taxon>Trifolieae</taxon>
        <taxon>Medicago</taxon>
    </lineage>
</organism>
<protein>
    <submittedName>
        <fullName evidence="2">Transmembrane protein, putative</fullName>
    </submittedName>
</protein>
<keyword evidence="1" id="KW-0472">Membrane</keyword>
<name>G7K2S1_MEDTR</name>
<feature type="transmembrane region" description="Helical" evidence="1">
    <location>
        <begin position="61"/>
        <end position="82"/>
    </location>
</feature>
<keyword evidence="1" id="KW-1133">Transmembrane helix</keyword>
<keyword evidence="1 2" id="KW-0812">Transmembrane</keyword>
<reference evidence="2 4" key="1">
    <citation type="journal article" date="2011" name="Nature">
        <title>The Medicago genome provides insight into the evolution of rhizobial symbioses.</title>
        <authorList>
            <person name="Young N.D."/>
            <person name="Debelle F."/>
            <person name="Oldroyd G.E."/>
            <person name="Geurts R."/>
            <person name="Cannon S.B."/>
            <person name="Udvardi M.K."/>
            <person name="Benedito V.A."/>
            <person name="Mayer K.F."/>
            <person name="Gouzy J."/>
            <person name="Schoof H."/>
            <person name="Van de Peer Y."/>
            <person name="Proost S."/>
            <person name="Cook D.R."/>
            <person name="Meyers B.C."/>
            <person name="Spannagl M."/>
            <person name="Cheung F."/>
            <person name="De Mita S."/>
            <person name="Krishnakumar V."/>
            <person name="Gundlach H."/>
            <person name="Zhou S."/>
            <person name="Mudge J."/>
            <person name="Bharti A.K."/>
            <person name="Murray J.D."/>
            <person name="Naoumkina M.A."/>
            <person name="Rosen B."/>
            <person name="Silverstein K.A."/>
            <person name="Tang H."/>
            <person name="Rombauts S."/>
            <person name="Zhao P.X."/>
            <person name="Zhou P."/>
            <person name="Barbe V."/>
            <person name="Bardou P."/>
            <person name="Bechner M."/>
            <person name="Bellec A."/>
            <person name="Berger A."/>
            <person name="Berges H."/>
            <person name="Bidwell S."/>
            <person name="Bisseling T."/>
            <person name="Choisne N."/>
            <person name="Couloux A."/>
            <person name="Denny R."/>
            <person name="Deshpande S."/>
            <person name="Dai X."/>
            <person name="Doyle J.J."/>
            <person name="Dudez A.M."/>
            <person name="Farmer A.D."/>
            <person name="Fouteau S."/>
            <person name="Franken C."/>
            <person name="Gibelin C."/>
            <person name="Gish J."/>
            <person name="Goldstein S."/>
            <person name="Gonzalez A.J."/>
            <person name="Green P.J."/>
            <person name="Hallab A."/>
            <person name="Hartog M."/>
            <person name="Hua A."/>
            <person name="Humphray S.J."/>
            <person name="Jeong D.H."/>
            <person name="Jing Y."/>
            <person name="Jocker A."/>
            <person name="Kenton S.M."/>
            <person name="Kim D.J."/>
            <person name="Klee K."/>
            <person name="Lai H."/>
            <person name="Lang C."/>
            <person name="Lin S."/>
            <person name="Macmil S.L."/>
            <person name="Magdelenat G."/>
            <person name="Matthews L."/>
            <person name="McCorrison J."/>
            <person name="Monaghan E.L."/>
            <person name="Mun J.H."/>
            <person name="Najar F.Z."/>
            <person name="Nicholson C."/>
            <person name="Noirot C."/>
            <person name="O'Bleness M."/>
            <person name="Paule C.R."/>
            <person name="Poulain J."/>
            <person name="Prion F."/>
            <person name="Qin B."/>
            <person name="Qu C."/>
            <person name="Retzel E.F."/>
            <person name="Riddle C."/>
            <person name="Sallet E."/>
            <person name="Samain S."/>
            <person name="Samson N."/>
            <person name="Sanders I."/>
            <person name="Saurat O."/>
            <person name="Scarpelli C."/>
            <person name="Schiex T."/>
            <person name="Segurens B."/>
            <person name="Severin A.J."/>
            <person name="Sherrier D.J."/>
            <person name="Shi R."/>
            <person name="Sims S."/>
            <person name="Singer S.R."/>
            <person name="Sinharoy S."/>
            <person name="Sterck L."/>
            <person name="Viollet A."/>
            <person name="Wang B.B."/>
            <person name="Wang K."/>
            <person name="Wang M."/>
            <person name="Wang X."/>
            <person name="Warfsmann J."/>
            <person name="Weissenbach J."/>
            <person name="White D.D."/>
            <person name="White J.D."/>
            <person name="Wiley G.B."/>
            <person name="Wincker P."/>
            <person name="Xing Y."/>
            <person name="Yang L."/>
            <person name="Yao Z."/>
            <person name="Ying F."/>
            <person name="Zhai J."/>
            <person name="Zhou L."/>
            <person name="Zuber A."/>
            <person name="Denarie J."/>
            <person name="Dixon R.A."/>
            <person name="May G.D."/>
            <person name="Schwartz D.C."/>
            <person name="Rogers J."/>
            <person name="Quetier F."/>
            <person name="Town C.D."/>
            <person name="Roe B.A."/>
        </authorList>
    </citation>
    <scope>NUCLEOTIDE SEQUENCE [LARGE SCALE GENOMIC DNA]</scope>
    <source>
        <strain evidence="2">A17</strain>
        <strain evidence="3 4">cv. Jemalong A17</strain>
    </source>
</reference>
<dbReference type="Proteomes" id="UP000002051">
    <property type="component" value="Chromosome 5"/>
</dbReference>
<evidence type="ECO:0000313" key="2">
    <source>
        <dbReference type="EMBL" id="AES96247.1"/>
    </source>
</evidence>
<dbReference type="HOGENOM" id="CLU_2546074_0_0_1"/>
<reference evidence="3" key="3">
    <citation type="submission" date="2015-04" db="UniProtKB">
        <authorList>
            <consortium name="EnsemblPlants"/>
        </authorList>
    </citation>
    <scope>IDENTIFICATION</scope>
    <source>
        <strain evidence="3">cv. Jemalong A17</strain>
    </source>
</reference>
<dbReference type="PaxDb" id="3880-AES96247"/>
<reference evidence="2 4" key="2">
    <citation type="journal article" date="2014" name="BMC Genomics">
        <title>An improved genome release (version Mt4.0) for the model legume Medicago truncatula.</title>
        <authorList>
            <person name="Tang H."/>
            <person name="Krishnakumar V."/>
            <person name="Bidwell S."/>
            <person name="Rosen B."/>
            <person name="Chan A."/>
            <person name="Zhou S."/>
            <person name="Gentzbittel L."/>
            <person name="Childs K.L."/>
            <person name="Yandell M."/>
            <person name="Gundlach H."/>
            <person name="Mayer K.F."/>
            <person name="Schwartz D.C."/>
            <person name="Town C.D."/>
        </authorList>
    </citation>
    <scope>GENOME REANNOTATION</scope>
    <source>
        <strain evidence="3 4">cv. Jemalong A17</strain>
    </source>
</reference>